<feature type="region of interest" description="Disordered" evidence="1">
    <location>
        <begin position="1"/>
        <end position="30"/>
    </location>
</feature>
<feature type="compositionally biased region" description="Low complexity" evidence="1">
    <location>
        <begin position="146"/>
        <end position="161"/>
    </location>
</feature>
<feature type="compositionally biased region" description="Basic and acidic residues" evidence="1">
    <location>
        <begin position="1"/>
        <end position="19"/>
    </location>
</feature>
<evidence type="ECO:0000313" key="3">
    <source>
        <dbReference type="Proteomes" id="UP000031737"/>
    </source>
</evidence>
<evidence type="ECO:0000256" key="1">
    <source>
        <dbReference type="SAM" id="MobiDB-lite"/>
    </source>
</evidence>
<reference evidence="2 3" key="1">
    <citation type="submission" date="2013-07" db="EMBL/GenBank/DDBJ databases">
        <authorList>
            <person name="Stoco P.H."/>
            <person name="Wagner G."/>
            <person name="Gerber A."/>
            <person name="Zaha A."/>
            <person name="Thompson C."/>
            <person name="Bartholomeu D.C."/>
            <person name="Luckemeyer D.D."/>
            <person name="Bahia D."/>
            <person name="Loreto E."/>
            <person name="Prestes E.B."/>
            <person name="Lima F.M."/>
            <person name="Rodrigues-Luiz G."/>
            <person name="Vallejo G.A."/>
            <person name="Filho J.F."/>
            <person name="Monteiro K.M."/>
            <person name="Tyler K.M."/>
            <person name="de Almeida L.G."/>
            <person name="Ortiz M.F."/>
            <person name="Siervo M.A."/>
            <person name="de Moraes M.H."/>
            <person name="Cunha O.L."/>
            <person name="Mendonca-Neto R."/>
            <person name="Silva R."/>
            <person name="Teixeira S.M."/>
            <person name="Murta S.M."/>
            <person name="Sincero T.C."/>
            <person name="Mendes T.A."/>
            <person name="Urmenyi T.P."/>
            <person name="Silva V.G."/>
            <person name="da Rocha W.D."/>
            <person name="Andersson B."/>
            <person name="Romanha A.J."/>
            <person name="Steindel M."/>
            <person name="de Vasconcelos A.T."/>
            <person name="Grisard E.C."/>
        </authorList>
    </citation>
    <scope>NUCLEOTIDE SEQUENCE [LARGE SCALE GENOMIC DNA]</scope>
    <source>
        <strain evidence="2 3">SC58</strain>
    </source>
</reference>
<dbReference type="Proteomes" id="UP000031737">
    <property type="component" value="Unassembled WGS sequence"/>
</dbReference>
<gene>
    <name evidence="2" type="ORF">TRSC58_04269</name>
</gene>
<organism evidence="2 3">
    <name type="scientific">Trypanosoma rangeli SC58</name>
    <dbReference type="NCBI Taxonomy" id="429131"/>
    <lineage>
        <taxon>Eukaryota</taxon>
        <taxon>Discoba</taxon>
        <taxon>Euglenozoa</taxon>
        <taxon>Kinetoplastea</taxon>
        <taxon>Metakinetoplastina</taxon>
        <taxon>Trypanosomatida</taxon>
        <taxon>Trypanosomatidae</taxon>
        <taxon>Trypanosoma</taxon>
        <taxon>Herpetosoma</taxon>
    </lineage>
</organism>
<evidence type="ECO:0000313" key="2">
    <source>
        <dbReference type="EMBL" id="ESL08036.1"/>
    </source>
</evidence>
<name>A0A061J1Q3_TRYRA</name>
<dbReference type="GO" id="GO:0003743">
    <property type="term" value="F:translation initiation factor activity"/>
    <property type="evidence" value="ECO:0007669"/>
    <property type="project" value="UniProtKB-KW"/>
</dbReference>
<dbReference type="EMBL" id="AUPL01004269">
    <property type="protein sequence ID" value="ESL08036.1"/>
    <property type="molecule type" value="Genomic_DNA"/>
</dbReference>
<comment type="caution">
    <text evidence="2">The sequence shown here is derived from an EMBL/GenBank/DDBJ whole genome shotgun (WGS) entry which is preliminary data.</text>
</comment>
<feature type="region of interest" description="Disordered" evidence="1">
    <location>
        <begin position="146"/>
        <end position="175"/>
    </location>
</feature>
<dbReference type="AlphaFoldDB" id="A0A061J1Q3"/>
<sequence length="196" mass="21042">MVDSALKDQENDDAREAVRQQRTLKRKKDGLRKLEKRMSLMKADNAEYDVLMKERQGLAADIAAMEAALGVAVPATKGVPTAPRTTPTIASNTRAKKSPANSALHPVTAPRSTTATLSADCRKQCGDGAQTPESIQLKRVAVKTGTEQQTARTTAAAEATESLQQKPEAPSSAPEHIPVAVEIMGARSNYYRICSL</sequence>
<feature type="region of interest" description="Disordered" evidence="1">
    <location>
        <begin position="80"/>
        <end position="115"/>
    </location>
</feature>
<keyword evidence="2" id="KW-0396">Initiation factor</keyword>
<protein>
    <submittedName>
        <fullName evidence="2">Translation initiation factor eIF2B delta subunit</fullName>
    </submittedName>
</protein>
<dbReference type="VEuPathDB" id="TriTrypDB:TRSC58_04269"/>
<keyword evidence="3" id="KW-1185">Reference proteome</keyword>
<proteinExistence type="predicted"/>
<feature type="compositionally biased region" description="Polar residues" evidence="1">
    <location>
        <begin position="83"/>
        <end position="93"/>
    </location>
</feature>
<dbReference type="OrthoDB" id="10659022at2759"/>
<keyword evidence="2" id="KW-0648">Protein biosynthesis</keyword>
<accession>A0A061J1Q3</accession>